<dbReference type="OrthoDB" id="416222at2759"/>
<evidence type="ECO:0000256" key="5">
    <source>
        <dbReference type="ARBA" id="ARBA00022801"/>
    </source>
</evidence>
<comment type="similarity">
    <text evidence="2">Belongs to the glycosyl hydrolase 3 family.</text>
</comment>
<organism evidence="8 9">
    <name type="scientific">Hibiscus syriacus</name>
    <name type="common">Rose of Sharon</name>
    <dbReference type="NCBI Taxonomy" id="106335"/>
    <lineage>
        <taxon>Eukaryota</taxon>
        <taxon>Viridiplantae</taxon>
        <taxon>Streptophyta</taxon>
        <taxon>Embryophyta</taxon>
        <taxon>Tracheophyta</taxon>
        <taxon>Spermatophyta</taxon>
        <taxon>Magnoliopsida</taxon>
        <taxon>eudicotyledons</taxon>
        <taxon>Gunneridae</taxon>
        <taxon>Pentapetalae</taxon>
        <taxon>rosids</taxon>
        <taxon>malvids</taxon>
        <taxon>Malvales</taxon>
        <taxon>Malvaceae</taxon>
        <taxon>Malvoideae</taxon>
        <taxon>Hibiscus</taxon>
    </lineage>
</organism>
<dbReference type="EC" id="3.2.1.21" evidence="3"/>
<dbReference type="InterPro" id="IPR051915">
    <property type="entry name" value="Cellulose_Degrad_GH3"/>
</dbReference>
<evidence type="ECO:0000313" key="9">
    <source>
        <dbReference type="Proteomes" id="UP000436088"/>
    </source>
</evidence>
<dbReference type="FunFam" id="3.40.50.1700:FF:000002">
    <property type="entry name" value="Glycosyl hydrolase family protein"/>
    <property type="match status" value="1"/>
</dbReference>
<dbReference type="Pfam" id="PF01915">
    <property type="entry name" value="Glyco_hydro_3_C"/>
    <property type="match status" value="1"/>
</dbReference>
<evidence type="ECO:0000256" key="4">
    <source>
        <dbReference type="ARBA" id="ARBA00022729"/>
    </source>
</evidence>
<dbReference type="PANTHER" id="PTHR30620:SF16">
    <property type="entry name" value="LYSOSOMAL BETA GLUCOSIDASE"/>
    <property type="match status" value="1"/>
</dbReference>
<dbReference type="EMBL" id="VEPZ02000032">
    <property type="protein sequence ID" value="KAE8735572.1"/>
    <property type="molecule type" value="Genomic_DNA"/>
</dbReference>
<dbReference type="SUPFAM" id="SSF52279">
    <property type="entry name" value="Beta-D-glucan exohydrolase, C-terminal domain"/>
    <property type="match status" value="1"/>
</dbReference>
<dbReference type="Gene3D" id="3.40.50.1700">
    <property type="entry name" value="Glycoside hydrolase family 3 C-terminal domain"/>
    <property type="match status" value="1"/>
</dbReference>
<dbReference type="GO" id="GO:0009251">
    <property type="term" value="P:glucan catabolic process"/>
    <property type="evidence" value="ECO:0007669"/>
    <property type="project" value="TreeGrafter"/>
</dbReference>
<evidence type="ECO:0000256" key="2">
    <source>
        <dbReference type="ARBA" id="ARBA00005336"/>
    </source>
</evidence>
<evidence type="ECO:0000256" key="6">
    <source>
        <dbReference type="ARBA" id="ARBA00023295"/>
    </source>
</evidence>
<evidence type="ECO:0000256" key="3">
    <source>
        <dbReference type="ARBA" id="ARBA00012744"/>
    </source>
</evidence>
<dbReference type="InterPro" id="IPR002772">
    <property type="entry name" value="Glyco_hydro_3_C"/>
</dbReference>
<accession>A0A6A3D8K5</accession>
<dbReference type="GO" id="GO:0008422">
    <property type="term" value="F:beta-glucosidase activity"/>
    <property type="evidence" value="ECO:0007669"/>
    <property type="project" value="UniProtKB-EC"/>
</dbReference>
<dbReference type="InterPro" id="IPR036881">
    <property type="entry name" value="Glyco_hydro_3_C_sf"/>
</dbReference>
<keyword evidence="5" id="KW-0378">Hydrolase</keyword>
<sequence length="276" mass="30149">MALCVEYMLRETKKLHAQRFWIVYGEVRRDLEGAGNEARLHPIYTDATYDKIFVETSLETNSMRVNIELAREAVRKRLVLLKNGEASDKPLLPLPKKATKILVTGTHADTLGYQCGGWTITWQGLSGNDLTAGTTILQAVKNTVDRSTQVLYSQNPDAQFVKSGKFSHAIVVVGEPPYAETNGDSLNLTISQPGPDTIYNVCGAMKCVVDVISGRPVVMQPYVSSIDALVAAWLPGTEGQGVADVLFGNYGFTGKQGRGRVFEGPVQIRIKGPLFS</sequence>
<dbReference type="Proteomes" id="UP000436088">
    <property type="component" value="Unassembled WGS sequence"/>
</dbReference>
<dbReference type="PANTHER" id="PTHR30620">
    <property type="entry name" value="PERIPLASMIC BETA-GLUCOSIDASE-RELATED"/>
    <property type="match status" value="1"/>
</dbReference>
<keyword evidence="4" id="KW-0732">Signal</keyword>
<protein>
    <recommendedName>
        <fullName evidence="3">beta-glucosidase</fullName>
        <ecNumber evidence="3">3.2.1.21</ecNumber>
    </recommendedName>
</protein>
<dbReference type="AlphaFoldDB" id="A0A6A3D8K5"/>
<keyword evidence="9" id="KW-1185">Reference proteome</keyword>
<evidence type="ECO:0000259" key="7">
    <source>
        <dbReference type="Pfam" id="PF01915"/>
    </source>
</evidence>
<keyword evidence="6" id="KW-0326">Glycosidase</keyword>
<comment type="catalytic activity">
    <reaction evidence="1">
        <text>Hydrolysis of terminal, non-reducing beta-D-glucosyl residues with release of beta-D-glucose.</text>
        <dbReference type="EC" id="3.2.1.21"/>
    </reaction>
</comment>
<reference evidence="8" key="1">
    <citation type="submission" date="2019-09" db="EMBL/GenBank/DDBJ databases">
        <title>Draft genome information of white flower Hibiscus syriacus.</title>
        <authorList>
            <person name="Kim Y.-M."/>
        </authorList>
    </citation>
    <scope>NUCLEOTIDE SEQUENCE [LARGE SCALE GENOMIC DNA]</scope>
    <source>
        <strain evidence="8">YM2019G1</strain>
    </source>
</reference>
<evidence type="ECO:0000313" key="8">
    <source>
        <dbReference type="EMBL" id="KAE8735572.1"/>
    </source>
</evidence>
<evidence type="ECO:0000256" key="1">
    <source>
        <dbReference type="ARBA" id="ARBA00000448"/>
    </source>
</evidence>
<name>A0A6A3D8K5_HIBSY</name>
<comment type="caution">
    <text evidence="8">The sequence shown here is derived from an EMBL/GenBank/DDBJ whole genome shotgun (WGS) entry which is preliminary data.</text>
</comment>
<gene>
    <name evidence="8" type="ORF">F3Y22_tig00000340pilonHSYRG00658</name>
</gene>
<proteinExistence type="inferred from homology"/>
<feature type="domain" description="Glycoside hydrolase family 3 C-terminal" evidence="7">
    <location>
        <begin position="78"/>
        <end position="255"/>
    </location>
</feature>